<evidence type="ECO:0000313" key="5">
    <source>
        <dbReference type="Proteomes" id="UP000245166"/>
    </source>
</evidence>
<comment type="similarity">
    <text evidence="1">Belongs to the Rv1128c/1148c/1588c/1702c/1945/3466 family.</text>
</comment>
<evidence type="ECO:0000259" key="3">
    <source>
        <dbReference type="SMART" id="SM00507"/>
    </source>
</evidence>
<accession>A0A2U1ZV70</accession>
<dbReference type="Pfam" id="PF02720">
    <property type="entry name" value="DUF222"/>
    <property type="match status" value="1"/>
</dbReference>
<keyword evidence="5" id="KW-1185">Reference proteome</keyword>
<feature type="region of interest" description="Disordered" evidence="2">
    <location>
        <begin position="369"/>
        <end position="411"/>
    </location>
</feature>
<dbReference type="InterPro" id="IPR003870">
    <property type="entry name" value="DUF222"/>
</dbReference>
<dbReference type="InterPro" id="IPR002711">
    <property type="entry name" value="HNH"/>
</dbReference>
<sequence length="623" mass="67594">MATNGFHHARALPHTLDLRLPAAKIVHMFDDGDGSRGSRGKPPGRSRDARLGFTGRAPHDLDVPTIRPDHLGSALAPSAPVGLPHLAALESLTSLAREGGGDLTDAEVLEVVAAWSRQVAHAESMVRSWAAALSRRESNSPTFVYPDGRPLEDAADELRFRLGVSRRRGQQLIDEGRALTSTLWPVHEALDAGWIDAGKSRILTEMLGEQSVEVAIAVCDEVLPVASELDHAALRRRVQGLLIQVDPDRAGERTERATRKRRVNAVRPLPDGQALFSAVLPAPAAVALAQACEAAARAARAAGDGRTLEQLRADVLAALGANALDAGEVALPTGTVRFSGRTAIVRVVATRAVQEGRPSPVSAVSVVERDLWTEPEDEGSESGGRRRADLDPGDDPFVDREPHLTHRPGIDAPELVGYGAIPPAMARELMDGPRWLRVDEPVAQDESPPPPTEAYRPTAELDTWVRLRDQTCVVPGCHVPTASDDVDHVIPWPTGPTSGENLHTLCRRDHRLKTHGRFRIQRLPDGTTVWRTRLGQELRSGPDGVVIRYRNGVAVPPRVTHRPRSARVRPERLAQMLSHHEGLLRHGELPHVDDDAGWAGLEALEDRHARAIFEVDDPGAPPL</sequence>
<reference evidence="4 5" key="1">
    <citation type="submission" date="2018-03" db="EMBL/GenBank/DDBJ databases">
        <title>Genome assembly of novel Miniimonas species PCH200.</title>
        <authorList>
            <person name="Thakur V."/>
            <person name="Kumar V."/>
            <person name="Singh D."/>
        </authorList>
    </citation>
    <scope>NUCLEOTIDE SEQUENCE [LARGE SCALE GENOMIC DNA]</scope>
    <source>
        <strain evidence="4 5">PCH200</strain>
    </source>
</reference>
<proteinExistence type="inferred from homology"/>
<dbReference type="AlphaFoldDB" id="A0A2U1ZV70"/>
<dbReference type="SMART" id="SM00507">
    <property type="entry name" value="HNHc"/>
    <property type="match status" value="1"/>
</dbReference>
<dbReference type="EMBL" id="PYHR01000002">
    <property type="protein sequence ID" value="PWD50843.1"/>
    <property type="molecule type" value="Genomic_DNA"/>
</dbReference>
<protein>
    <recommendedName>
        <fullName evidence="3">HNH nuclease domain-containing protein</fullName>
    </recommendedName>
</protein>
<dbReference type="CDD" id="cd00085">
    <property type="entry name" value="HNHc"/>
    <property type="match status" value="1"/>
</dbReference>
<dbReference type="Pfam" id="PF01844">
    <property type="entry name" value="HNH"/>
    <property type="match status" value="1"/>
</dbReference>
<dbReference type="InterPro" id="IPR003615">
    <property type="entry name" value="HNH_nuc"/>
</dbReference>
<dbReference type="GO" id="GO:0008270">
    <property type="term" value="F:zinc ion binding"/>
    <property type="evidence" value="ECO:0007669"/>
    <property type="project" value="InterPro"/>
</dbReference>
<evidence type="ECO:0000313" key="4">
    <source>
        <dbReference type="EMBL" id="PWD50843.1"/>
    </source>
</evidence>
<dbReference type="GO" id="GO:0003676">
    <property type="term" value="F:nucleic acid binding"/>
    <property type="evidence" value="ECO:0007669"/>
    <property type="project" value="InterPro"/>
</dbReference>
<comment type="caution">
    <text evidence="4">The sequence shown here is derived from an EMBL/GenBank/DDBJ whole genome shotgun (WGS) entry which is preliminary data.</text>
</comment>
<feature type="domain" description="HNH nuclease" evidence="3">
    <location>
        <begin position="460"/>
        <end position="511"/>
    </location>
</feature>
<evidence type="ECO:0000256" key="1">
    <source>
        <dbReference type="ARBA" id="ARBA00023450"/>
    </source>
</evidence>
<evidence type="ECO:0000256" key="2">
    <source>
        <dbReference type="SAM" id="MobiDB-lite"/>
    </source>
</evidence>
<organism evidence="4 5">
    <name type="scientific">Serinibacter arcticus</name>
    <dbReference type="NCBI Taxonomy" id="1655435"/>
    <lineage>
        <taxon>Bacteria</taxon>
        <taxon>Bacillati</taxon>
        <taxon>Actinomycetota</taxon>
        <taxon>Actinomycetes</taxon>
        <taxon>Micrococcales</taxon>
        <taxon>Beutenbergiaceae</taxon>
        <taxon>Serinibacter</taxon>
    </lineage>
</organism>
<feature type="region of interest" description="Disordered" evidence="2">
    <location>
        <begin position="29"/>
        <end position="61"/>
    </location>
</feature>
<gene>
    <name evidence="4" type="ORF">C8046_09460</name>
</gene>
<name>A0A2U1ZV70_9MICO</name>
<dbReference type="Proteomes" id="UP000245166">
    <property type="component" value="Unassembled WGS sequence"/>
</dbReference>
<dbReference type="GO" id="GO:0004519">
    <property type="term" value="F:endonuclease activity"/>
    <property type="evidence" value="ECO:0007669"/>
    <property type="project" value="InterPro"/>
</dbReference>